<keyword evidence="5" id="KW-1185">Reference proteome</keyword>
<accession>A0AAW9PXA9</accession>
<dbReference type="RefSeq" id="WP_330482007.1">
    <property type="nucleotide sequence ID" value="NZ_JAZBJZ010000005.1"/>
</dbReference>
<dbReference type="EMBL" id="JAZBJZ010000005">
    <property type="protein sequence ID" value="MEE3715583.1"/>
    <property type="molecule type" value="Genomic_DNA"/>
</dbReference>
<dbReference type="HAMAP" id="MF_01459">
    <property type="entry name" value="Chrphore_lyase_CpxS"/>
    <property type="match status" value="1"/>
</dbReference>
<dbReference type="Gene3D" id="2.40.128.20">
    <property type="match status" value="1"/>
</dbReference>
<dbReference type="Pfam" id="PF09367">
    <property type="entry name" value="CpeS"/>
    <property type="match status" value="2"/>
</dbReference>
<dbReference type="Proteomes" id="UP001333818">
    <property type="component" value="Unassembled WGS sequence"/>
</dbReference>
<sequence length="212" mass="24244">MLSFLDFFAECSGLWKTERTYHMTDANEIERSYTEYVVKALTYQDKQNIMSPSDSMPIMFDLDALMLDDRVIPGFSIAFDTVSEKGEKVSMQLKALFVPDTYVLSVSETTDDALIPIAAQLEKSKEIVQGYYLRDEGYSEAGAIAGRFTYQPTRQTLEMTTYYKKSIAVDQMRFLSNETRLRTIVTYRRPDKPVAPTEITLVGFGVEHRTRA</sequence>
<comment type="similarity">
    <text evidence="1 3">Belongs to the CpcS/CpeS biliprotein lyase family.</text>
</comment>
<keyword evidence="2 3" id="KW-0456">Lyase</keyword>
<dbReference type="GO" id="GO:0016829">
    <property type="term" value="F:lyase activity"/>
    <property type="evidence" value="ECO:0007669"/>
    <property type="project" value="UniProtKB-KW"/>
</dbReference>
<gene>
    <name evidence="3" type="primary">cpcS</name>
    <name evidence="4" type="ORF">V2H45_02360</name>
</gene>
<dbReference type="InterPro" id="IPR012674">
    <property type="entry name" value="Calycin"/>
</dbReference>
<dbReference type="AlphaFoldDB" id="A0AAW9PXA9"/>
<dbReference type="InterPro" id="IPR018536">
    <property type="entry name" value="CpcS/CpeS"/>
</dbReference>
<comment type="caution">
    <text evidence="4">The sequence shown here is derived from an EMBL/GenBank/DDBJ whole genome shotgun (WGS) entry which is preliminary data.</text>
</comment>
<reference evidence="4" key="1">
    <citation type="submission" date="2024-01" db="EMBL/GenBank/DDBJ databases">
        <title>Bank of Algae and Cyanobacteria of the Azores (BACA) strain genomes.</title>
        <authorList>
            <person name="Luz R."/>
            <person name="Cordeiro R."/>
            <person name="Fonseca A."/>
            <person name="Goncalves V."/>
        </authorList>
    </citation>
    <scope>NUCLEOTIDE SEQUENCE</scope>
    <source>
        <strain evidence="4">BACA0141</strain>
    </source>
</reference>
<organism evidence="4 5">
    <name type="scientific">Tumidithrix elongata BACA0141</name>
    <dbReference type="NCBI Taxonomy" id="2716417"/>
    <lineage>
        <taxon>Bacteria</taxon>
        <taxon>Bacillati</taxon>
        <taxon>Cyanobacteriota</taxon>
        <taxon>Cyanophyceae</taxon>
        <taxon>Pseudanabaenales</taxon>
        <taxon>Pseudanabaenaceae</taxon>
        <taxon>Tumidithrix</taxon>
        <taxon>Tumidithrix elongata</taxon>
    </lineage>
</organism>
<name>A0AAW9PXA9_9CYAN</name>
<protein>
    <recommendedName>
        <fullName evidence="3">Chromophore lyase CpcS/CpeS</fullName>
        <ecNumber evidence="3">4.-.-.-</ecNumber>
    </recommendedName>
</protein>
<evidence type="ECO:0000256" key="2">
    <source>
        <dbReference type="ARBA" id="ARBA00023239"/>
    </source>
</evidence>
<evidence type="ECO:0000256" key="1">
    <source>
        <dbReference type="ARBA" id="ARBA00010681"/>
    </source>
</evidence>
<dbReference type="EC" id="4.-.-.-" evidence="3"/>
<evidence type="ECO:0000256" key="3">
    <source>
        <dbReference type="HAMAP-Rule" id="MF_01459"/>
    </source>
</evidence>
<comment type="function">
    <text evidence="3">Covalently attaches a chromophore to Cys residue(s) of phycobiliproteins.</text>
</comment>
<evidence type="ECO:0000313" key="4">
    <source>
        <dbReference type="EMBL" id="MEE3715583.1"/>
    </source>
</evidence>
<evidence type="ECO:0000313" key="5">
    <source>
        <dbReference type="Proteomes" id="UP001333818"/>
    </source>
</evidence>
<proteinExistence type="inferred from homology"/>
<dbReference type="GO" id="GO:0017006">
    <property type="term" value="P:protein-tetrapyrrole linkage"/>
    <property type="evidence" value="ECO:0007669"/>
    <property type="project" value="UniProtKB-UniRule"/>
</dbReference>